<evidence type="ECO:0000313" key="3">
    <source>
        <dbReference type="EMBL" id="CAF1414653.1"/>
    </source>
</evidence>
<organism evidence="2 5">
    <name type="scientific">Adineta steineri</name>
    <dbReference type="NCBI Taxonomy" id="433720"/>
    <lineage>
        <taxon>Eukaryota</taxon>
        <taxon>Metazoa</taxon>
        <taxon>Spiralia</taxon>
        <taxon>Gnathifera</taxon>
        <taxon>Rotifera</taxon>
        <taxon>Eurotatoria</taxon>
        <taxon>Bdelloidea</taxon>
        <taxon>Adinetida</taxon>
        <taxon>Adinetidae</taxon>
        <taxon>Adineta</taxon>
    </lineage>
</organism>
<name>A0A814V3M1_9BILA</name>
<keyword evidence="4" id="KW-1185">Reference proteome</keyword>
<dbReference type="EMBL" id="CAJNOM010000397">
    <property type="protein sequence ID" value="CAF1414653.1"/>
    <property type="molecule type" value="Genomic_DNA"/>
</dbReference>
<proteinExistence type="predicted"/>
<protein>
    <submittedName>
        <fullName evidence="2">Uncharacterized protein</fullName>
    </submittedName>
</protein>
<dbReference type="OrthoDB" id="10066270at2759"/>
<feature type="transmembrane region" description="Helical" evidence="1">
    <location>
        <begin position="181"/>
        <end position="208"/>
    </location>
</feature>
<dbReference type="Proteomes" id="UP000663877">
    <property type="component" value="Unassembled WGS sequence"/>
</dbReference>
<gene>
    <name evidence="2" type="ORF">BJG266_LOCUS25717</name>
    <name evidence="3" type="ORF">QVE165_LOCUS37773</name>
</gene>
<evidence type="ECO:0000313" key="5">
    <source>
        <dbReference type="Proteomes" id="UP000663877"/>
    </source>
</evidence>
<evidence type="ECO:0000313" key="4">
    <source>
        <dbReference type="Proteomes" id="UP000663832"/>
    </source>
</evidence>
<reference evidence="2" key="1">
    <citation type="submission" date="2021-02" db="EMBL/GenBank/DDBJ databases">
        <authorList>
            <person name="Nowell W R."/>
        </authorList>
    </citation>
    <scope>NUCLEOTIDE SEQUENCE</scope>
</reference>
<dbReference type="EMBL" id="CAJNOI010000203">
    <property type="protein sequence ID" value="CAF1180173.1"/>
    <property type="molecule type" value="Genomic_DNA"/>
</dbReference>
<dbReference type="Proteomes" id="UP000663832">
    <property type="component" value="Unassembled WGS sequence"/>
</dbReference>
<accession>A0A814V3M1</accession>
<sequence>MNDIRNEKSNQHSVPLSFILHEIKQINSTSISCICATNPDCQTEAVIYGNNPSIISYDDTNVIYKIPGFIRGCLNSDSLIQSTLQCLYSELNSDCFARLLIYTSLFNPTFEPNRSALDLHALVYDPTRNRFPPNTLISIIFKEMMLEQWNSSWSYERFYESCAPKYCTYHQKIRSKTIVDILITLLSTIGGLAVSLRFITPYFVKLLFKLWAMIRKRKQKQQEQQEQQGNH</sequence>
<keyword evidence="1" id="KW-1133">Transmembrane helix</keyword>
<keyword evidence="1" id="KW-0812">Transmembrane</keyword>
<evidence type="ECO:0000256" key="1">
    <source>
        <dbReference type="SAM" id="Phobius"/>
    </source>
</evidence>
<dbReference type="AlphaFoldDB" id="A0A814V3M1"/>
<comment type="caution">
    <text evidence="2">The sequence shown here is derived from an EMBL/GenBank/DDBJ whole genome shotgun (WGS) entry which is preliminary data.</text>
</comment>
<evidence type="ECO:0000313" key="2">
    <source>
        <dbReference type="EMBL" id="CAF1180173.1"/>
    </source>
</evidence>
<keyword evidence="1" id="KW-0472">Membrane</keyword>